<comment type="subcellular location">
    <subcellularLocation>
        <location evidence="1 8">Secreted</location>
    </subcellularLocation>
</comment>
<proteinExistence type="inferred from homology"/>
<dbReference type="Gene3D" id="3.40.50.1820">
    <property type="entry name" value="alpha/beta hydrolase"/>
    <property type="match status" value="1"/>
</dbReference>
<comment type="function">
    <text evidence="8">Catalyzes the hydrolysis of complex carboxylic polyesters found in the cell wall of plants. Degrades cutin, a macromolecule that forms the structure of the plant cuticle.</text>
</comment>
<dbReference type="InterPro" id="IPR013078">
    <property type="entry name" value="His_Pase_superF_clade-1"/>
</dbReference>
<organism evidence="10 11">
    <name type="scientific">Fusarium pseudocircinatum</name>
    <dbReference type="NCBI Taxonomy" id="56676"/>
    <lineage>
        <taxon>Eukaryota</taxon>
        <taxon>Fungi</taxon>
        <taxon>Dikarya</taxon>
        <taxon>Ascomycota</taxon>
        <taxon>Pezizomycotina</taxon>
        <taxon>Sordariomycetes</taxon>
        <taxon>Hypocreomycetidae</taxon>
        <taxon>Hypocreales</taxon>
        <taxon>Nectriaceae</taxon>
        <taxon>Fusarium</taxon>
        <taxon>Fusarium fujikuroi species complex</taxon>
    </lineage>
</organism>
<dbReference type="Gene3D" id="3.40.50.1240">
    <property type="entry name" value="Phosphoglycerate mutase-like"/>
    <property type="match status" value="1"/>
</dbReference>
<keyword evidence="6 8" id="KW-0378">Hydrolase</keyword>
<dbReference type="GO" id="GO:0005576">
    <property type="term" value="C:extracellular region"/>
    <property type="evidence" value="ECO:0007669"/>
    <property type="project" value="UniProtKB-SubCell"/>
</dbReference>
<dbReference type="InterPro" id="IPR043580">
    <property type="entry name" value="CUTINASE_1"/>
</dbReference>
<feature type="compositionally biased region" description="Low complexity" evidence="9">
    <location>
        <begin position="234"/>
        <end position="249"/>
    </location>
</feature>
<dbReference type="Proteomes" id="UP000546213">
    <property type="component" value="Unassembled WGS sequence"/>
</dbReference>
<protein>
    <recommendedName>
        <fullName evidence="8">Cutinase</fullName>
        <ecNumber evidence="8">3.1.1.74</ecNumber>
    </recommendedName>
</protein>
<dbReference type="PANTHER" id="PTHR33630:SF13">
    <property type="entry name" value="ACETYLXYLAN ESTERASE"/>
    <property type="match status" value="1"/>
</dbReference>
<evidence type="ECO:0000256" key="2">
    <source>
        <dbReference type="ARBA" id="ARBA00007534"/>
    </source>
</evidence>
<dbReference type="CDD" id="cd07067">
    <property type="entry name" value="HP_PGM_like"/>
    <property type="match status" value="1"/>
</dbReference>
<comment type="similarity">
    <text evidence="2 8">Belongs to the cutinase family.</text>
</comment>
<keyword evidence="11" id="KW-1185">Reference proteome</keyword>
<dbReference type="SUPFAM" id="SSF53474">
    <property type="entry name" value="alpha/beta-Hydrolases"/>
    <property type="match status" value="1"/>
</dbReference>
<sequence>MHSSTTTLLLFAATTVNAIGIRDDCKDVHIFLAKGNNEPYPGRQGKLAGAICSGLKSCDYEDIQFQNALEDPFCDSVTEGVKNGIKQITAYNKKCPDSKLVVSGYSQGGQVVGDILGGGGGVFFQNCVEPDLQGLNPKTLPGSKIVAAMVFGDTRHTKDQPYNVLTGEGKDGLFPRPAGMLENLASYGDAFRNYCVETDPICAKGDEVETHLNYFDVFTDDVAAWVKERVGEDSTTTTTAATKTSTKVKSTAKETSTKEEETESTTEAASTTKDSSTVSTTKDASTTAAASTTADASSTTDSTSAPGRATAGEASSDAAAPSSTDNAASSKGASLMGMIIEWSLADPPLTEKGEEQCAQLRENLISTFSDKIDNVDDVAIVVSPMRRTMQTAMLALGWLVERGVKIDGNADWQENSSKPCDTGSPLPSVSPSFPKVNLSSVDPLWPDKTSPSAERYWYTKKSILARGQRALEDLKKRPEKLIFVVSHAGFLRLGVAGYWFFNSDYRVFDFEAQGIKQREETKAGGMGLSFTETVELGLDLPEEDPGYDAEVKA</sequence>
<comment type="catalytic activity">
    <reaction evidence="8">
        <text>cutin + H2O = cutin monomers.</text>
        <dbReference type="EC" id="3.1.1.74"/>
    </reaction>
</comment>
<dbReference type="InterPro" id="IPR029058">
    <property type="entry name" value="AB_hydrolase_fold"/>
</dbReference>
<evidence type="ECO:0000256" key="6">
    <source>
        <dbReference type="ARBA" id="ARBA00022801"/>
    </source>
</evidence>
<dbReference type="Pfam" id="PF00300">
    <property type="entry name" value="His_Phos_1"/>
    <property type="match status" value="1"/>
</dbReference>
<evidence type="ECO:0000256" key="9">
    <source>
        <dbReference type="SAM" id="MobiDB-lite"/>
    </source>
</evidence>
<feature type="chain" id="PRO_5034493628" description="Cutinase" evidence="8">
    <location>
        <begin position="19"/>
        <end position="553"/>
    </location>
</feature>
<dbReference type="InterPro" id="IPR000675">
    <property type="entry name" value="Cutinase/axe"/>
</dbReference>
<evidence type="ECO:0000256" key="3">
    <source>
        <dbReference type="ARBA" id="ARBA00022487"/>
    </source>
</evidence>
<name>A0A8H5KP31_9HYPO</name>
<dbReference type="SUPFAM" id="SSF53254">
    <property type="entry name" value="Phosphoglycerate mutase-like"/>
    <property type="match status" value="1"/>
</dbReference>
<keyword evidence="7" id="KW-1015">Disulfide bond</keyword>
<dbReference type="PROSITE" id="PS00155">
    <property type="entry name" value="CUTINASE_1"/>
    <property type="match status" value="1"/>
</dbReference>
<evidence type="ECO:0000256" key="5">
    <source>
        <dbReference type="ARBA" id="ARBA00022729"/>
    </source>
</evidence>
<accession>A0A8H5KP31</accession>
<evidence type="ECO:0000256" key="8">
    <source>
        <dbReference type="RuleBase" id="RU361263"/>
    </source>
</evidence>
<evidence type="ECO:0000313" key="10">
    <source>
        <dbReference type="EMBL" id="KAF5576737.1"/>
    </source>
</evidence>
<gene>
    <name evidence="10" type="ORF">FPCIR_12440</name>
</gene>
<evidence type="ECO:0000313" key="11">
    <source>
        <dbReference type="Proteomes" id="UP000546213"/>
    </source>
</evidence>
<dbReference type="AlphaFoldDB" id="A0A8H5KP31"/>
<comment type="caution">
    <text evidence="10">The sequence shown here is derived from an EMBL/GenBank/DDBJ whole genome shotgun (WGS) entry which is preliminary data.</text>
</comment>
<evidence type="ECO:0000256" key="7">
    <source>
        <dbReference type="ARBA" id="ARBA00023157"/>
    </source>
</evidence>
<dbReference type="Pfam" id="PF01083">
    <property type="entry name" value="Cutinase"/>
    <property type="match status" value="1"/>
</dbReference>
<dbReference type="SMART" id="SM01110">
    <property type="entry name" value="Cutinase"/>
    <property type="match status" value="1"/>
</dbReference>
<dbReference type="EMBL" id="JAAOAS010000415">
    <property type="protein sequence ID" value="KAF5576737.1"/>
    <property type="molecule type" value="Genomic_DNA"/>
</dbReference>
<dbReference type="OrthoDB" id="496981at2759"/>
<feature type="compositionally biased region" description="Low complexity" evidence="9">
    <location>
        <begin position="265"/>
        <end position="330"/>
    </location>
</feature>
<feature type="region of interest" description="Disordered" evidence="9">
    <location>
        <begin position="231"/>
        <end position="330"/>
    </location>
</feature>
<dbReference type="GO" id="GO:0050525">
    <property type="term" value="F:cutinase activity"/>
    <property type="evidence" value="ECO:0007669"/>
    <property type="project" value="UniProtKB-UniRule"/>
</dbReference>
<dbReference type="PANTHER" id="PTHR33630">
    <property type="entry name" value="CUTINASE RV1984C-RELATED-RELATED"/>
    <property type="match status" value="1"/>
</dbReference>
<evidence type="ECO:0000256" key="4">
    <source>
        <dbReference type="ARBA" id="ARBA00022525"/>
    </source>
</evidence>
<evidence type="ECO:0000256" key="1">
    <source>
        <dbReference type="ARBA" id="ARBA00004613"/>
    </source>
</evidence>
<keyword evidence="3 8" id="KW-0719">Serine esterase</keyword>
<dbReference type="InterPro" id="IPR029033">
    <property type="entry name" value="His_PPase_superfam"/>
</dbReference>
<keyword evidence="5 8" id="KW-0732">Signal</keyword>
<dbReference type="EC" id="3.1.1.74" evidence="8"/>
<feature type="signal peptide" evidence="8">
    <location>
        <begin position="1"/>
        <end position="18"/>
    </location>
</feature>
<keyword evidence="4 8" id="KW-0964">Secreted</keyword>
<reference evidence="10 11" key="1">
    <citation type="submission" date="2020-05" db="EMBL/GenBank/DDBJ databases">
        <title>Identification and distribution of gene clusters putatively required for synthesis of sphingolipid metabolism inhibitors in phylogenetically diverse species of the filamentous fungus Fusarium.</title>
        <authorList>
            <person name="Kim H.-S."/>
            <person name="Busman M."/>
            <person name="Brown D.W."/>
            <person name="Divon H."/>
            <person name="Uhlig S."/>
            <person name="Proctor R.H."/>
        </authorList>
    </citation>
    <scope>NUCLEOTIDE SEQUENCE [LARGE SCALE GENOMIC DNA]</scope>
    <source>
        <strain evidence="10 11">NRRL 36939</strain>
    </source>
</reference>